<keyword evidence="3 9" id="KW-1133">Transmembrane helix</keyword>
<gene>
    <name evidence="11" type="ORF">PEVE_00040321</name>
</gene>
<organism evidence="11 12">
    <name type="scientific">Porites evermanni</name>
    <dbReference type="NCBI Taxonomy" id="104178"/>
    <lineage>
        <taxon>Eukaryota</taxon>
        <taxon>Metazoa</taxon>
        <taxon>Cnidaria</taxon>
        <taxon>Anthozoa</taxon>
        <taxon>Hexacorallia</taxon>
        <taxon>Scleractinia</taxon>
        <taxon>Fungiina</taxon>
        <taxon>Poritidae</taxon>
        <taxon>Porites</taxon>
    </lineage>
</organism>
<evidence type="ECO:0000313" key="11">
    <source>
        <dbReference type="EMBL" id="CAH3041493.1"/>
    </source>
</evidence>
<comment type="similarity">
    <text evidence="8">Belongs to the G-protein coupled receptor 1 family.</text>
</comment>
<evidence type="ECO:0000256" key="4">
    <source>
        <dbReference type="ARBA" id="ARBA00023040"/>
    </source>
</evidence>
<comment type="subcellular location">
    <subcellularLocation>
        <location evidence="1">Membrane</location>
        <topology evidence="1">Multi-pass membrane protein</topology>
    </subcellularLocation>
</comment>
<keyword evidence="5 9" id="KW-0472">Membrane</keyword>
<evidence type="ECO:0000259" key="10">
    <source>
        <dbReference type="PROSITE" id="PS50262"/>
    </source>
</evidence>
<dbReference type="Proteomes" id="UP001159427">
    <property type="component" value="Unassembled WGS sequence"/>
</dbReference>
<feature type="transmembrane region" description="Helical" evidence="9">
    <location>
        <begin position="24"/>
        <end position="45"/>
    </location>
</feature>
<feature type="transmembrane region" description="Helical" evidence="9">
    <location>
        <begin position="245"/>
        <end position="263"/>
    </location>
</feature>
<dbReference type="Pfam" id="PF00001">
    <property type="entry name" value="7tm_1"/>
    <property type="match status" value="1"/>
</dbReference>
<dbReference type="InterPro" id="IPR017452">
    <property type="entry name" value="GPCR_Rhodpsn_7TM"/>
</dbReference>
<keyword evidence="4 8" id="KW-0297">G-protein coupled receptor</keyword>
<comment type="caution">
    <text evidence="11">The sequence shown here is derived from an EMBL/GenBank/DDBJ whole genome shotgun (WGS) entry which is preliminary data.</text>
</comment>
<reference evidence="11 12" key="1">
    <citation type="submission" date="2022-05" db="EMBL/GenBank/DDBJ databases">
        <authorList>
            <consortium name="Genoscope - CEA"/>
            <person name="William W."/>
        </authorList>
    </citation>
    <scope>NUCLEOTIDE SEQUENCE [LARGE SCALE GENOMIC DNA]</scope>
</reference>
<feature type="transmembrane region" description="Helical" evidence="9">
    <location>
        <begin position="99"/>
        <end position="120"/>
    </location>
</feature>
<evidence type="ECO:0000313" key="12">
    <source>
        <dbReference type="Proteomes" id="UP001159427"/>
    </source>
</evidence>
<keyword evidence="2 8" id="KW-0812">Transmembrane</keyword>
<keyword evidence="12" id="KW-1185">Reference proteome</keyword>
<dbReference type="CDD" id="cd00637">
    <property type="entry name" value="7tm_classA_rhodopsin-like"/>
    <property type="match status" value="1"/>
</dbReference>
<evidence type="ECO:0000256" key="5">
    <source>
        <dbReference type="ARBA" id="ARBA00023136"/>
    </source>
</evidence>
<dbReference type="PANTHER" id="PTHR45695">
    <property type="entry name" value="LEUCOKININ RECEPTOR-RELATED"/>
    <property type="match status" value="1"/>
</dbReference>
<dbReference type="PROSITE" id="PS50262">
    <property type="entry name" value="G_PROTEIN_RECEP_F1_2"/>
    <property type="match status" value="1"/>
</dbReference>
<evidence type="ECO:0000256" key="7">
    <source>
        <dbReference type="ARBA" id="ARBA00023224"/>
    </source>
</evidence>
<dbReference type="PROSITE" id="PS00237">
    <property type="entry name" value="G_PROTEIN_RECEP_F1_1"/>
    <property type="match status" value="1"/>
</dbReference>
<evidence type="ECO:0000256" key="1">
    <source>
        <dbReference type="ARBA" id="ARBA00004141"/>
    </source>
</evidence>
<protein>
    <recommendedName>
        <fullName evidence="10">G-protein coupled receptors family 1 profile domain-containing protein</fullName>
    </recommendedName>
</protein>
<accession>A0ABN8N6R9</accession>
<feature type="transmembrane region" description="Helical" evidence="9">
    <location>
        <begin position="57"/>
        <end position="79"/>
    </location>
</feature>
<dbReference type="SUPFAM" id="SSF81321">
    <property type="entry name" value="Family A G protein-coupled receptor-like"/>
    <property type="match status" value="1"/>
</dbReference>
<evidence type="ECO:0000256" key="8">
    <source>
        <dbReference type="RuleBase" id="RU000688"/>
    </source>
</evidence>
<feature type="domain" description="G-protein coupled receptors family 1 profile" evidence="10">
    <location>
        <begin position="37"/>
        <end position="303"/>
    </location>
</feature>
<name>A0ABN8N6R9_9CNID</name>
<evidence type="ECO:0000256" key="3">
    <source>
        <dbReference type="ARBA" id="ARBA00022989"/>
    </source>
</evidence>
<sequence>MDYFKFVSSDTPVGYTKVQRAVSAALYSITIPVALTGNILLIFIVTRRPKTRTLTGFLFVNMAAADLLVTLVDMPSAMAVPFTSIQWPPGIMGDITCKAVYFGFFVAITASILSLTLMSVDRFLGVVYPLRRFPRFRNARLLSFIIWLSSMIFMIPVAILWKVTDEFKPGKFQCFASFGNLLGDYKNDITFLYTYLFFLKYLIPLCLITVLYDLVSRTLWRHNVPGDRLVSSDFDSKRRQGRKKIVRTLVVVTAAFAICWLPAQSYYLILAFNFELHDRLPRFVMFVCNWCGHSNSAVNPWLYIQQTLIPSNTLPILFTCPNRKVPDITQGAAGACNQT</sequence>
<evidence type="ECO:0000256" key="2">
    <source>
        <dbReference type="ARBA" id="ARBA00022692"/>
    </source>
</evidence>
<keyword evidence="6 8" id="KW-0675">Receptor</keyword>
<dbReference type="Gene3D" id="1.20.1070.10">
    <property type="entry name" value="Rhodopsin 7-helix transmembrane proteins"/>
    <property type="match status" value="1"/>
</dbReference>
<dbReference type="InterPro" id="IPR000276">
    <property type="entry name" value="GPCR_Rhodpsn"/>
</dbReference>
<proteinExistence type="inferred from homology"/>
<evidence type="ECO:0000256" key="6">
    <source>
        <dbReference type="ARBA" id="ARBA00023170"/>
    </source>
</evidence>
<dbReference type="EMBL" id="CALNXI010000731">
    <property type="protein sequence ID" value="CAH3041493.1"/>
    <property type="molecule type" value="Genomic_DNA"/>
</dbReference>
<keyword evidence="7 8" id="KW-0807">Transducer</keyword>
<dbReference type="PANTHER" id="PTHR45695:SF9">
    <property type="entry name" value="LEUCOKININ RECEPTOR"/>
    <property type="match status" value="1"/>
</dbReference>
<feature type="transmembrane region" description="Helical" evidence="9">
    <location>
        <begin position="192"/>
        <end position="212"/>
    </location>
</feature>
<dbReference type="PRINTS" id="PR00237">
    <property type="entry name" value="GPCRRHODOPSN"/>
</dbReference>
<evidence type="ECO:0000256" key="9">
    <source>
        <dbReference type="SAM" id="Phobius"/>
    </source>
</evidence>
<feature type="transmembrane region" description="Helical" evidence="9">
    <location>
        <begin position="141"/>
        <end position="161"/>
    </location>
</feature>